<dbReference type="Proteomes" id="UP000178943">
    <property type="component" value="Unassembled WGS sequence"/>
</dbReference>
<dbReference type="InterPro" id="IPR051906">
    <property type="entry name" value="TolC-like"/>
</dbReference>
<keyword evidence="6" id="KW-0472">Membrane</keyword>
<evidence type="ECO:0000256" key="3">
    <source>
        <dbReference type="ARBA" id="ARBA00022448"/>
    </source>
</evidence>
<dbReference type="SUPFAM" id="SSF56954">
    <property type="entry name" value="Outer membrane efflux proteins (OEP)"/>
    <property type="match status" value="1"/>
</dbReference>
<dbReference type="PANTHER" id="PTHR30026:SF20">
    <property type="entry name" value="OUTER MEMBRANE PROTEIN TOLC"/>
    <property type="match status" value="1"/>
</dbReference>
<dbReference type="Pfam" id="PF02321">
    <property type="entry name" value="OEP"/>
    <property type="match status" value="2"/>
</dbReference>
<evidence type="ECO:0000256" key="5">
    <source>
        <dbReference type="ARBA" id="ARBA00022692"/>
    </source>
</evidence>
<dbReference type="EMBL" id="MFGW01000069">
    <property type="protein sequence ID" value="OGF67150.1"/>
    <property type="molecule type" value="Genomic_DNA"/>
</dbReference>
<dbReference type="PANTHER" id="PTHR30026">
    <property type="entry name" value="OUTER MEMBRANE PROTEIN TOLC"/>
    <property type="match status" value="1"/>
</dbReference>
<evidence type="ECO:0000256" key="2">
    <source>
        <dbReference type="ARBA" id="ARBA00007613"/>
    </source>
</evidence>
<reference evidence="8 9" key="1">
    <citation type="journal article" date="2016" name="Nat. Commun.">
        <title>Thousands of microbial genomes shed light on interconnected biogeochemical processes in an aquifer system.</title>
        <authorList>
            <person name="Anantharaman K."/>
            <person name="Brown C.T."/>
            <person name="Hug L.A."/>
            <person name="Sharon I."/>
            <person name="Castelle C.J."/>
            <person name="Probst A.J."/>
            <person name="Thomas B.C."/>
            <person name="Singh A."/>
            <person name="Wilkins M.J."/>
            <person name="Karaoz U."/>
            <person name="Brodie E.L."/>
            <person name="Williams K.H."/>
            <person name="Hubbard S.S."/>
            <person name="Banfield J.F."/>
        </authorList>
    </citation>
    <scope>NUCLEOTIDE SEQUENCE [LARGE SCALE GENOMIC DNA]</scope>
</reference>
<evidence type="ECO:0000256" key="6">
    <source>
        <dbReference type="ARBA" id="ARBA00023136"/>
    </source>
</evidence>
<keyword evidence="4" id="KW-1134">Transmembrane beta strand</keyword>
<dbReference type="InterPro" id="IPR003423">
    <property type="entry name" value="OMP_efflux"/>
</dbReference>
<evidence type="ECO:0000313" key="9">
    <source>
        <dbReference type="Proteomes" id="UP000178943"/>
    </source>
</evidence>
<evidence type="ECO:0008006" key="10">
    <source>
        <dbReference type="Google" id="ProtNLM"/>
    </source>
</evidence>
<evidence type="ECO:0000256" key="7">
    <source>
        <dbReference type="ARBA" id="ARBA00023237"/>
    </source>
</evidence>
<comment type="caution">
    <text evidence="8">The sequence shown here is derived from an EMBL/GenBank/DDBJ whole genome shotgun (WGS) entry which is preliminary data.</text>
</comment>
<organism evidence="8 9">
    <name type="scientific">Candidatus Fischerbacteria bacterium RBG_13_37_8</name>
    <dbReference type="NCBI Taxonomy" id="1817863"/>
    <lineage>
        <taxon>Bacteria</taxon>
        <taxon>Candidatus Fischeribacteriota</taxon>
    </lineage>
</organism>
<comment type="subcellular location">
    <subcellularLocation>
        <location evidence="1">Cell outer membrane</location>
    </subcellularLocation>
</comment>
<evidence type="ECO:0000256" key="4">
    <source>
        <dbReference type="ARBA" id="ARBA00022452"/>
    </source>
</evidence>
<accession>A0A1F5VUT1</accession>
<protein>
    <recommendedName>
        <fullName evidence="10">Transporter</fullName>
    </recommendedName>
</protein>
<dbReference type="AlphaFoldDB" id="A0A1F5VUT1"/>
<dbReference type="GO" id="GO:0015562">
    <property type="term" value="F:efflux transmembrane transporter activity"/>
    <property type="evidence" value="ECO:0007669"/>
    <property type="project" value="InterPro"/>
</dbReference>
<gene>
    <name evidence="8" type="ORF">A2Y62_08895</name>
</gene>
<evidence type="ECO:0000256" key="1">
    <source>
        <dbReference type="ARBA" id="ARBA00004442"/>
    </source>
</evidence>
<comment type="similarity">
    <text evidence="2">Belongs to the outer membrane factor (OMF) (TC 1.B.17) family.</text>
</comment>
<evidence type="ECO:0000313" key="8">
    <source>
        <dbReference type="EMBL" id="OGF67150.1"/>
    </source>
</evidence>
<sequence length="434" mass="49264">MKLLITFLILFTSAIVPITAVVQEDLSLGEALQTGLQNNYGIRISVQNIEISRNNNTWGTAGRYPTINIGVDQTNAFSYQPDVDIPGTTITNKLSPYVNLNWILFNGFRIQITKDKLGLLNQFSEGNSAIIVESTVQAIILAYYNVLLEKEKLSVLEEVQKLSKDRYDYELKRRELGISVSYDVLQAKIAYLSDTSNVLLQQANYHNALRNLNLVLGEPVEKTFNPADTFSAEMLEYKIEDLILKMEESNKTLKNQYINLALLKKDAEIQKSYLYPSLSINSGINMAAQRLKPAGGTAYNRSSYDYYVNFSLDFNLFNGGNTKRAISNAKIQHRIGELEIEELKLILKNQLYTTFELYNVRKQIYEVAEESLKSAALNMSISNEKFKTGAINSFNYRDVQLVYQSIAIERLEAIYNVIDTHTELMRLTGGIVRE</sequence>
<dbReference type="GO" id="GO:1990281">
    <property type="term" value="C:efflux pump complex"/>
    <property type="evidence" value="ECO:0007669"/>
    <property type="project" value="TreeGrafter"/>
</dbReference>
<keyword evidence="7" id="KW-0998">Cell outer membrane</keyword>
<dbReference type="GO" id="GO:0015288">
    <property type="term" value="F:porin activity"/>
    <property type="evidence" value="ECO:0007669"/>
    <property type="project" value="TreeGrafter"/>
</dbReference>
<dbReference type="STRING" id="1817863.A2Y62_08895"/>
<dbReference type="Gene3D" id="1.20.1600.10">
    <property type="entry name" value="Outer membrane efflux proteins (OEP)"/>
    <property type="match status" value="1"/>
</dbReference>
<dbReference type="GO" id="GO:0009279">
    <property type="term" value="C:cell outer membrane"/>
    <property type="evidence" value="ECO:0007669"/>
    <property type="project" value="UniProtKB-SubCell"/>
</dbReference>
<proteinExistence type="inferred from homology"/>
<keyword evidence="5" id="KW-0812">Transmembrane</keyword>
<keyword evidence="3" id="KW-0813">Transport</keyword>
<name>A0A1F5VUT1_9BACT</name>